<dbReference type="Proteomes" id="UP000593574">
    <property type="component" value="Unassembled WGS sequence"/>
</dbReference>
<comment type="caution">
    <text evidence="2">The sequence shown here is derived from an EMBL/GenBank/DDBJ whole genome shotgun (WGS) entry which is preliminary data.</text>
</comment>
<evidence type="ECO:0000313" key="3">
    <source>
        <dbReference type="Proteomes" id="UP000593574"/>
    </source>
</evidence>
<dbReference type="EMBL" id="JABEZV010449093">
    <property type="protein sequence ID" value="MBA0731234.1"/>
    <property type="molecule type" value="Genomic_DNA"/>
</dbReference>
<keyword evidence="3" id="KW-1185">Reference proteome</keyword>
<reference evidence="2 3" key="1">
    <citation type="journal article" date="2019" name="Genome Biol. Evol.">
        <title>Insights into the evolution of the New World diploid cottons (Gossypium, subgenus Houzingenia) based on genome sequencing.</title>
        <authorList>
            <person name="Grover C.E."/>
            <person name="Arick M.A. 2nd"/>
            <person name="Thrash A."/>
            <person name="Conover J.L."/>
            <person name="Sanders W.S."/>
            <person name="Peterson D.G."/>
            <person name="Frelichowski J.E."/>
            <person name="Scheffler J.A."/>
            <person name="Scheffler B.E."/>
            <person name="Wendel J.F."/>
        </authorList>
    </citation>
    <scope>NUCLEOTIDE SEQUENCE [LARGE SCALE GENOMIC DNA]</scope>
    <source>
        <strain evidence="2">4</strain>
        <tissue evidence="2">Leaf</tissue>
    </source>
</reference>
<sequence length="87" mass="9893">MLVGLLVGNPMRTSTRLMGCLCMNWQYLSQKVAFILRRIMTLHASFVLMVEIFCFVMDAQGRFIKNVLLCQQFLMVAGTANIARTCL</sequence>
<keyword evidence="1" id="KW-0812">Transmembrane</keyword>
<proteinExistence type="predicted"/>
<evidence type="ECO:0000313" key="2">
    <source>
        <dbReference type="EMBL" id="MBA0731234.1"/>
    </source>
</evidence>
<organism evidence="2 3">
    <name type="scientific">Gossypium laxum</name>
    <dbReference type="NCBI Taxonomy" id="34288"/>
    <lineage>
        <taxon>Eukaryota</taxon>
        <taxon>Viridiplantae</taxon>
        <taxon>Streptophyta</taxon>
        <taxon>Embryophyta</taxon>
        <taxon>Tracheophyta</taxon>
        <taxon>Spermatophyta</taxon>
        <taxon>Magnoliopsida</taxon>
        <taxon>eudicotyledons</taxon>
        <taxon>Gunneridae</taxon>
        <taxon>Pentapetalae</taxon>
        <taxon>rosids</taxon>
        <taxon>malvids</taxon>
        <taxon>Malvales</taxon>
        <taxon>Malvaceae</taxon>
        <taxon>Malvoideae</taxon>
        <taxon>Gossypium</taxon>
    </lineage>
</organism>
<evidence type="ECO:0000256" key="1">
    <source>
        <dbReference type="SAM" id="Phobius"/>
    </source>
</evidence>
<accession>A0A7J9B6I2</accession>
<feature type="transmembrane region" description="Helical" evidence="1">
    <location>
        <begin position="35"/>
        <end position="56"/>
    </location>
</feature>
<protein>
    <submittedName>
        <fullName evidence="2">Uncharacterized protein</fullName>
    </submittedName>
</protein>
<gene>
    <name evidence="2" type="ORF">Golax_023280</name>
</gene>
<name>A0A7J9B6I2_9ROSI</name>
<keyword evidence="1" id="KW-1133">Transmembrane helix</keyword>
<keyword evidence="1" id="KW-0472">Membrane</keyword>
<dbReference type="AlphaFoldDB" id="A0A7J9B6I2"/>